<keyword evidence="6" id="KW-1185">Reference proteome</keyword>
<dbReference type="Pfam" id="PF12833">
    <property type="entry name" value="HTH_18"/>
    <property type="match status" value="1"/>
</dbReference>
<evidence type="ECO:0000256" key="1">
    <source>
        <dbReference type="ARBA" id="ARBA00023015"/>
    </source>
</evidence>
<dbReference type="SUPFAM" id="SSF46689">
    <property type="entry name" value="Homeodomain-like"/>
    <property type="match status" value="1"/>
</dbReference>
<keyword evidence="3" id="KW-0804">Transcription</keyword>
<evidence type="ECO:0000313" key="5">
    <source>
        <dbReference type="EMBL" id="SDU04139.1"/>
    </source>
</evidence>
<dbReference type="PANTHER" id="PTHR47894:SF4">
    <property type="entry name" value="HTH-TYPE TRANSCRIPTIONAL REGULATOR GADX"/>
    <property type="match status" value="1"/>
</dbReference>
<sequence>MVRSQTLIRAAALSGFSELADSFGLAPEVLLGEAGIDPGWLADPDYRIPVRSVCQLLERSALLAAAPDFGLRLSEHTNLQRLGWLGFLTHGKATVGEAFLATTRYQHLHNEASNIWLDNTAGGALIRVEFFTAAQMSMRQMTEMTIGVILLNFRDQIDPRWAPRLVCFRHVVPGLTERYQQLLGARVQFGADYDGILFDAADFARPNVLARKSDGEFVRQMQEAGTLPNEQNIVDLTQQLICTLLPNETCTSSVVADALSISRRTLHRQLLQHKVNFSSLLEGVRRELATRHIAQANRPLGEVASLLGFRSQSDFSNWFRHHFSVSPSAWRKQARASASIA</sequence>
<evidence type="ECO:0000256" key="3">
    <source>
        <dbReference type="ARBA" id="ARBA00023163"/>
    </source>
</evidence>
<dbReference type="InterPro" id="IPR032687">
    <property type="entry name" value="AraC-type_N"/>
</dbReference>
<dbReference type="InterPro" id="IPR018060">
    <property type="entry name" value="HTH_AraC"/>
</dbReference>
<dbReference type="PANTHER" id="PTHR47894">
    <property type="entry name" value="HTH-TYPE TRANSCRIPTIONAL REGULATOR GADX"/>
    <property type="match status" value="1"/>
</dbReference>
<dbReference type="GO" id="GO:0000976">
    <property type="term" value="F:transcription cis-regulatory region binding"/>
    <property type="evidence" value="ECO:0007669"/>
    <property type="project" value="TreeGrafter"/>
</dbReference>
<organism evidence="5 6">
    <name type="scientific">Pseudomonas pohangensis</name>
    <dbReference type="NCBI Taxonomy" id="364197"/>
    <lineage>
        <taxon>Bacteria</taxon>
        <taxon>Pseudomonadati</taxon>
        <taxon>Pseudomonadota</taxon>
        <taxon>Gammaproteobacteria</taxon>
        <taxon>Pseudomonadales</taxon>
        <taxon>Pseudomonadaceae</taxon>
        <taxon>Pseudomonas</taxon>
    </lineage>
</organism>
<dbReference type="PROSITE" id="PS01124">
    <property type="entry name" value="HTH_ARAC_FAMILY_2"/>
    <property type="match status" value="1"/>
</dbReference>
<dbReference type="GO" id="GO:0005829">
    <property type="term" value="C:cytosol"/>
    <property type="evidence" value="ECO:0007669"/>
    <property type="project" value="TreeGrafter"/>
</dbReference>
<gene>
    <name evidence="5" type="ORF">SAMN05216296_1432</name>
</gene>
<evidence type="ECO:0000259" key="4">
    <source>
        <dbReference type="PROSITE" id="PS01124"/>
    </source>
</evidence>
<dbReference type="RefSeq" id="WP_090193755.1">
    <property type="nucleotide sequence ID" value="NZ_LT629785.1"/>
</dbReference>
<dbReference type="OrthoDB" id="5740883at2"/>
<dbReference type="Proteomes" id="UP000243232">
    <property type="component" value="Chromosome I"/>
</dbReference>
<dbReference type="STRING" id="364197.SAMN05216296_1432"/>
<keyword evidence="1" id="KW-0805">Transcription regulation</keyword>
<dbReference type="Pfam" id="PF12625">
    <property type="entry name" value="Arabinose_bd"/>
    <property type="match status" value="1"/>
</dbReference>
<dbReference type="InterPro" id="IPR009057">
    <property type="entry name" value="Homeodomain-like_sf"/>
</dbReference>
<dbReference type="GO" id="GO:0003700">
    <property type="term" value="F:DNA-binding transcription factor activity"/>
    <property type="evidence" value="ECO:0007669"/>
    <property type="project" value="InterPro"/>
</dbReference>
<dbReference type="Gene3D" id="1.10.10.60">
    <property type="entry name" value="Homeodomain-like"/>
    <property type="match status" value="1"/>
</dbReference>
<proteinExistence type="predicted"/>
<protein>
    <submittedName>
        <fullName evidence="5">AraC-type DNA-binding protein</fullName>
    </submittedName>
</protein>
<reference evidence="6" key="1">
    <citation type="submission" date="2016-10" db="EMBL/GenBank/DDBJ databases">
        <authorList>
            <person name="Varghese N."/>
            <person name="Submissions S."/>
        </authorList>
    </citation>
    <scope>NUCLEOTIDE SEQUENCE [LARGE SCALE GENOMIC DNA]</scope>
    <source>
        <strain evidence="6">DSM 17875</strain>
    </source>
</reference>
<dbReference type="AlphaFoldDB" id="A0A1H2F9W7"/>
<dbReference type="SMART" id="SM00342">
    <property type="entry name" value="HTH_ARAC"/>
    <property type="match status" value="1"/>
</dbReference>
<dbReference type="EMBL" id="LT629785">
    <property type="protein sequence ID" value="SDU04139.1"/>
    <property type="molecule type" value="Genomic_DNA"/>
</dbReference>
<feature type="domain" description="HTH araC/xylS-type" evidence="4">
    <location>
        <begin position="235"/>
        <end position="333"/>
    </location>
</feature>
<accession>A0A1H2F9W7</accession>
<name>A0A1H2F9W7_9PSED</name>
<evidence type="ECO:0000313" key="6">
    <source>
        <dbReference type="Proteomes" id="UP000243232"/>
    </source>
</evidence>
<evidence type="ECO:0000256" key="2">
    <source>
        <dbReference type="ARBA" id="ARBA00023125"/>
    </source>
</evidence>
<keyword evidence="2 5" id="KW-0238">DNA-binding</keyword>